<feature type="non-terminal residue" evidence="1">
    <location>
        <position position="1"/>
    </location>
</feature>
<feature type="non-terminal residue" evidence="1">
    <location>
        <position position="115"/>
    </location>
</feature>
<dbReference type="AlphaFoldDB" id="A0AA38C886"/>
<accession>A0AA38C886</accession>
<dbReference type="Proteomes" id="UP000824469">
    <property type="component" value="Unassembled WGS sequence"/>
</dbReference>
<gene>
    <name evidence="1" type="ORF">KI387_042464</name>
</gene>
<organism evidence="1 2">
    <name type="scientific">Taxus chinensis</name>
    <name type="common">Chinese yew</name>
    <name type="synonym">Taxus wallichiana var. chinensis</name>
    <dbReference type="NCBI Taxonomy" id="29808"/>
    <lineage>
        <taxon>Eukaryota</taxon>
        <taxon>Viridiplantae</taxon>
        <taxon>Streptophyta</taxon>
        <taxon>Embryophyta</taxon>
        <taxon>Tracheophyta</taxon>
        <taxon>Spermatophyta</taxon>
        <taxon>Pinopsida</taxon>
        <taxon>Pinidae</taxon>
        <taxon>Conifers II</taxon>
        <taxon>Cupressales</taxon>
        <taxon>Taxaceae</taxon>
        <taxon>Taxus</taxon>
    </lineage>
</organism>
<reference evidence="1 2" key="1">
    <citation type="journal article" date="2021" name="Nat. Plants">
        <title>The Taxus genome provides insights into paclitaxel biosynthesis.</title>
        <authorList>
            <person name="Xiong X."/>
            <person name="Gou J."/>
            <person name="Liao Q."/>
            <person name="Li Y."/>
            <person name="Zhou Q."/>
            <person name="Bi G."/>
            <person name="Li C."/>
            <person name="Du R."/>
            <person name="Wang X."/>
            <person name="Sun T."/>
            <person name="Guo L."/>
            <person name="Liang H."/>
            <person name="Lu P."/>
            <person name="Wu Y."/>
            <person name="Zhang Z."/>
            <person name="Ro D.K."/>
            <person name="Shang Y."/>
            <person name="Huang S."/>
            <person name="Yan J."/>
        </authorList>
    </citation>
    <scope>NUCLEOTIDE SEQUENCE [LARGE SCALE GENOMIC DNA]</scope>
    <source>
        <strain evidence="1">Ta-2019</strain>
    </source>
</reference>
<dbReference type="EMBL" id="JAHRHJ020003169">
    <property type="protein sequence ID" value="KAH9292354.1"/>
    <property type="molecule type" value="Genomic_DNA"/>
</dbReference>
<proteinExistence type="predicted"/>
<keyword evidence="2" id="KW-1185">Reference proteome</keyword>
<protein>
    <submittedName>
        <fullName evidence="1">Uncharacterized protein</fullName>
    </submittedName>
</protein>
<name>A0AA38C886_TAXCH</name>
<comment type="caution">
    <text evidence="1">The sequence shown here is derived from an EMBL/GenBank/DDBJ whole genome shotgun (WGS) entry which is preliminary data.</text>
</comment>
<evidence type="ECO:0000313" key="2">
    <source>
        <dbReference type="Proteomes" id="UP000824469"/>
    </source>
</evidence>
<sequence length="115" mass="13262">SWNGFPPIISQYPDLLPVMNALYAQGQIKVNHYQQSHPQKEWLPFSQWPMTLSQQQIQQLMYILQPRQLSLSGMEDELGWGSQSDGSYIVAEGYTSLAGPLNHPWANIFRKIWQS</sequence>
<evidence type="ECO:0000313" key="1">
    <source>
        <dbReference type="EMBL" id="KAH9292354.1"/>
    </source>
</evidence>